<dbReference type="STRING" id="226910.UCMB321_1528"/>
<dbReference type="PATRIC" id="fig|226910.6.peg.1521"/>
<feature type="domain" description="FYVE-type" evidence="4">
    <location>
        <begin position="347"/>
        <end position="412"/>
    </location>
</feature>
<dbReference type="InterPro" id="IPR017455">
    <property type="entry name" value="Znf_FYVE-rel"/>
</dbReference>
<keyword evidence="6" id="KW-1185">Reference proteome</keyword>
<sequence>MLTVNNILVFDCTDEGVERLVREGKIRRFASKLPKATFWSTHVAPRLAANESALLLPTFNDWVAAPIASGGHMPGQFVSVSSSSPFVPAGRLDGVPTGLALQSTQDKIFTSVDALIIALRGHVAATDNRQKEERLALDVLANVKMFERYVLDRLIVNIQRAITNKERNRPEGESYYGPGATLDWTRDIVASLATELPLTRLYKKVAAIHDFCRCNRFDTPNRDTTRGMRIGTEKYSLAEDNHWIANQRSLNNSIWAGKSGSAMDMVYAAKQIGINDDDSLAALAFCIVAFFHFMPTSQSSTHTYHEVMTGATSVHEGINTFYKAAEVPGGQDVFRQLQSRPSLWKPDDSVQRCPSCNTTFGVFTRKHHCRACGGIFCANCSKETKVVPMPAIRPGKAPETGNLRVCKSCASG</sequence>
<dbReference type="InterPro" id="IPR052113">
    <property type="entry name" value="FYVE-type_Zinc_Finger"/>
</dbReference>
<gene>
    <name evidence="5" type="ORF">UCMB321_1528</name>
</gene>
<name>A0A0C2EFB1_9PSED</name>
<dbReference type="PANTHER" id="PTHR39490:SF8">
    <property type="entry name" value="ZINC FINGER FYVE DOMAIN-CONTAINING PROTEIN 21"/>
    <property type="match status" value="1"/>
</dbReference>
<keyword evidence="2" id="KW-0863">Zinc-finger</keyword>
<keyword evidence="1" id="KW-0479">Metal-binding</keyword>
<reference evidence="5 6" key="1">
    <citation type="submission" date="2015-01" db="EMBL/GenBank/DDBJ databases">
        <title>Complete genome of Pseudomonas batumici UCM B-321 producer of the batumin antibiotic with strong antistaphilococcal and potential anticancer activity.</title>
        <authorList>
            <person name="Klochko V.V."/>
            <person name="Zelena L.B."/>
            <person name="Elena K.A."/>
            <person name="Reva O.N."/>
        </authorList>
    </citation>
    <scope>NUCLEOTIDE SEQUENCE [LARGE SCALE GENOMIC DNA]</scope>
    <source>
        <strain evidence="5 6">UCM B-321</strain>
    </source>
</reference>
<dbReference type="InterPro" id="IPR013083">
    <property type="entry name" value="Znf_RING/FYVE/PHD"/>
</dbReference>
<dbReference type="SMART" id="SM00064">
    <property type="entry name" value="FYVE"/>
    <property type="match status" value="1"/>
</dbReference>
<dbReference type="Pfam" id="PF01363">
    <property type="entry name" value="FYVE"/>
    <property type="match status" value="1"/>
</dbReference>
<dbReference type="InterPro" id="IPR011011">
    <property type="entry name" value="Znf_FYVE_PHD"/>
</dbReference>
<dbReference type="EMBL" id="JXDG01000015">
    <property type="protein sequence ID" value="KIH84674.1"/>
    <property type="molecule type" value="Genomic_DNA"/>
</dbReference>
<evidence type="ECO:0000313" key="5">
    <source>
        <dbReference type="EMBL" id="KIH84674.1"/>
    </source>
</evidence>
<evidence type="ECO:0000313" key="6">
    <source>
        <dbReference type="Proteomes" id="UP000031535"/>
    </source>
</evidence>
<evidence type="ECO:0000256" key="2">
    <source>
        <dbReference type="ARBA" id="ARBA00022771"/>
    </source>
</evidence>
<keyword evidence="3" id="KW-0862">Zinc</keyword>
<evidence type="ECO:0000256" key="3">
    <source>
        <dbReference type="ARBA" id="ARBA00022833"/>
    </source>
</evidence>
<dbReference type="Proteomes" id="UP000031535">
    <property type="component" value="Unassembled WGS sequence"/>
</dbReference>
<organism evidence="5 6">
    <name type="scientific">Pseudomonas batumici</name>
    <dbReference type="NCBI Taxonomy" id="226910"/>
    <lineage>
        <taxon>Bacteria</taxon>
        <taxon>Pseudomonadati</taxon>
        <taxon>Pseudomonadota</taxon>
        <taxon>Gammaproteobacteria</taxon>
        <taxon>Pseudomonadales</taxon>
        <taxon>Pseudomonadaceae</taxon>
        <taxon>Pseudomonas</taxon>
    </lineage>
</organism>
<accession>A0A0C2EFB1</accession>
<proteinExistence type="predicted"/>
<evidence type="ECO:0000256" key="1">
    <source>
        <dbReference type="ARBA" id="ARBA00022723"/>
    </source>
</evidence>
<dbReference type="InterPro" id="IPR000306">
    <property type="entry name" value="Znf_FYVE"/>
</dbReference>
<dbReference type="AlphaFoldDB" id="A0A0C2EFB1"/>
<dbReference type="PROSITE" id="PS50178">
    <property type="entry name" value="ZF_FYVE"/>
    <property type="match status" value="1"/>
</dbReference>
<dbReference type="Gene3D" id="3.30.40.10">
    <property type="entry name" value="Zinc/RING finger domain, C3HC4 (zinc finger)"/>
    <property type="match status" value="1"/>
</dbReference>
<dbReference type="PANTHER" id="PTHR39490">
    <property type="entry name" value="ARRESTIN DOMAIN-CONTAINING PROTEIN D"/>
    <property type="match status" value="1"/>
</dbReference>
<dbReference type="SUPFAM" id="SSF57903">
    <property type="entry name" value="FYVE/PHD zinc finger"/>
    <property type="match status" value="1"/>
</dbReference>
<dbReference type="GO" id="GO:0008270">
    <property type="term" value="F:zinc ion binding"/>
    <property type="evidence" value="ECO:0007669"/>
    <property type="project" value="UniProtKB-KW"/>
</dbReference>
<dbReference type="RefSeq" id="WP_040065005.1">
    <property type="nucleotide sequence ID" value="NZ_JXDG01000015.1"/>
</dbReference>
<comment type="caution">
    <text evidence="5">The sequence shown here is derived from an EMBL/GenBank/DDBJ whole genome shotgun (WGS) entry which is preliminary data.</text>
</comment>
<evidence type="ECO:0000259" key="4">
    <source>
        <dbReference type="PROSITE" id="PS50178"/>
    </source>
</evidence>
<dbReference type="OrthoDB" id="5620863at2"/>
<protein>
    <recommendedName>
        <fullName evidence="4">FYVE-type domain-containing protein</fullName>
    </recommendedName>
</protein>